<name>A0A0F9KYX0_9ZZZZ</name>
<dbReference type="EMBL" id="LAZR01007096">
    <property type="protein sequence ID" value="KKM87479.1"/>
    <property type="molecule type" value="Genomic_DNA"/>
</dbReference>
<feature type="coiled-coil region" evidence="1">
    <location>
        <begin position="4"/>
        <end position="31"/>
    </location>
</feature>
<dbReference type="AlphaFoldDB" id="A0A0F9KYX0"/>
<protein>
    <submittedName>
        <fullName evidence="2">Uncharacterized protein</fullName>
    </submittedName>
</protein>
<proteinExistence type="predicted"/>
<sequence>MSRKQQLNRENARLRQQLAHTREDYQRAKADSLRAEIETYGLAFSRLGIGLRTGGWPFVELIIGDDIRLCIHARDMVRRGMYPLLHGMLGFERSGDGKVDFDIKMEPGDDPVPKV</sequence>
<organism evidence="2">
    <name type="scientific">marine sediment metagenome</name>
    <dbReference type="NCBI Taxonomy" id="412755"/>
    <lineage>
        <taxon>unclassified sequences</taxon>
        <taxon>metagenomes</taxon>
        <taxon>ecological metagenomes</taxon>
    </lineage>
</organism>
<accession>A0A0F9KYX0</accession>
<keyword evidence="1" id="KW-0175">Coiled coil</keyword>
<evidence type="ECO:0000313" key="2">
    <source>
        <dbReference type="EMBL" id="KKM87479.1"/>
    </source>
</evidence>
<gene>
    <name evidence="2" type="ORF">LCGC14_1268560</name>
</gene>
<reference evidence="2" key="1">
    <citation type="journal article" date="2015" name="Nature">
        <title>Complex archaea that bridge the gap between prokaryotes and eukaryotes.</title>
        <authorList>
            <person name="Spang A."/>
            <person name="Saw J.H."/>
            <person name="Jorgensen S.L."/>
            <person name="Zaremba-Niedzwiedzka K."/>
            <person name="Martijn J."/>
            <person name="Lind A.E."/>
            <person name="van Eijk R."/>
            <person name="Schleper C."/>
            <person name="Guy L."/>
            <person name="Ettema T.J."/>
        </authorList>
    </citation>
    <scope>NUCLEOTIDE SEQUENCE</scope>
</reference>
<comment type="caution">
    <text evidence="2">The sequence shown here is derived from an EMBL/GenBank/DDBJ whole genome shotgun (WGS) entry which is preliminary data.</text>
</comment>
<evidence type="ECO:0000256" key="1">
    <source>
        <dbReference type="SAM" id="Coils"/>
    </source>
</evidence>